<evidence type="ECO:0000256" key="9">
    <source>
        <dbReference type="ARBA" id="ARBA00023069"/>
    </source>
</evidence>
<keyword evidence="5" id="KW-0963">Cytoplasm</keyword>
<evidence type="ECO:0000256" key="5">
    <source>
        <dbReference type="ARBA" id="ARBA00022490"/>
    </source>
</evidence>
<protein>
    <submittedName>
        <fullName evidence="13">WD repeat-containing and planar cell polarity effector fritz-like protein</fullName>
    </submittedName>
</protein>
<dbReference type="EMBL" id="REGN01010890">
    <property type="protein sequence ID" value="RMZ98249.1"/>
    <property type="molecule type" value="Genomic_DNA"/>
</dbReference>
<evidence type="ECO:0000313" key="14">
    <source>
        <dbReference type="Proteomes" id="UP000276133"/>
    </source>
</evidence>
<dbReference type="AlphaFoldDB" id="A0A3M7PGS7"/>
<keyword evidence="12" id="KW-0966">Cell projection</keyword>
<dbReference type="Proteomes" id="UP000276133">
    <property type="component" value="Unassembled WGS sequence"/>
</dbReference>
<keyword evidence="6" id="KW-0853">WD repeat</keyword>
<organism evidence="13 14">
    <name type="scientific">Brachionus plicatilis</name>
    <name type="common">Marine rotifer</name>
    <name type="synonym">Brachionus muelleri</name>
    <dbReference type="NCBI Taxonomy" id="10195"/>
    <lineage>
        <taxon>Eukaryota</taxon>
        <taxon>Metazoa</taxon>
        <taxon>Spiralia</taxon>
        <taxon>Gnathifera</taxon>
        <taxon>Rotifera</taxon>
        <taxon>Eurotatoria</taxon>
        <taxon>Monogononta</taxon>
        <taxon>Pseudotrocha</taxon>
        <taxon>Ploima</taxon>
        <taxon>Brachionidae</taxon>
        <taxon>Brachionus</taxon>
    </lineage>
</organism>
<evidence type="ECO:0000256" key="4">
    <source>
        <dbReference type="ARBA" id="ARBA00022475"/>
    </source>
</evidence>
<evidence type="ECO:0000256" key="1">
    <source>
        <dbReference type="ARBA" id="ARBA00004236"/>
    </source>
</evidence>
<dbReference type="GO" id="GO:0045184">
    <property type="term" value="P:establishment of protein localization"/>
    <property type="evidence" value="ECO:0007669"/>
    <property type="project" value="TreeGrafter"/>
</dbReference>
<dbReference type="GO" id="GO:0044782">
    <property type="term" value="P:cilium organization"/>
    <property type="evidence" value="ECO:0007669"/>
    <property type="project" value="TreeGrafter"/>
</dbReference>
<dbReference type="Pfam" id="PF11768">
    <property type="entry name" value="Frtz"/>
    <property type="match status" value="2"/>
</dbReference>
<comment type="subcellular location">
    <subcellularLocation>
        <location evidence="1">Cell membrane</location>
    </subcellularLocation>
    <subcellularLocation>
        <location evidence="2">Cytoplasm</location>
        <location evidence="2">Cytoskeleton</location>
        <location evidence="2">Cilium axoneme</location>
    </subcellularLocation>
</comment>
<keyword evidence="10" id="KW-0472">Membrane</keyword>
<evidence type="ECO:0000256" key="12">
    <source>
        <dbReference type="ARBA" id="ARBA00023273"/>
    </source>
</evidence>
<evidence type="ECO:0000256" key="7">
    <source>
        <dbReference type="ARBA" id="ARBA00022737"/>
    </source>
</evidence>
<keyword evidence="11" id="KW-0206">Cytoskeleton</keyword>
<evidence type="ECO:0000256" key="6">
    <source>
        <dbReference type="ARBA" id="ARBA00022574"/>
    </source>
</evidence>
<dbReference type="OrthoDB" id="10013020at2759"/>
<evidence type="ECO:0000256" key="10">
    <source>
        <dbReference type="ARBA" id="ARBA00023136"/>
    </source>
</evidence>
<dbReference type="InterPro" id="IPR024511">
    <property type="entry name" value="Frtz"/>
</dbReference>
<keyword evidence="9" id="KW-0969">Cilium</keyword>
<comment type="similarity">
    <text evidence="3">Belongs to the WD repeat fritz family.</text>
</comment>
<evidence type="ECO:0000256" key="3">
    <source>
        <dbReference type="ARBA" id="ARBA00006059"/>
    </source>
</evidence>
<keyword evidence="14" id="KW-1185">Reference proteome</keyword>
<keyword evidence="7" id="KW-0677">Repeat</keyword>
<dbReference type="PANTHER" id="PTHR13667">
    <property type="entry name" value="HOMOLOC-13"/>
    <property type="match status" value="1"/>
</dbReference>
<evidence type="ECO:0000313" key="13">
    <source>
        <dbReference type="EMBL" id="RMZ98249.1"/>
    </source>
</evidence>
<dbReference type="GO" id="GO:0005886">
    <property type="term" value="C:plasma membrane"/>
    <property type="evidence" value="ECO:0007669"/>
    <property type="project" value="UniProtKB-SubCell"/>
</dbReference>
<proteinExistence type="inferred from homology"/>
<reference evidence="13 14" key="1">
    <citation type="journal article" date="2018" name="Sci. Rep.">
        <title>Genomic signatures of local adaptation to the degree of environmental predictability in rotifers.</title>
        <authorList>
            <person name="Franch-Gras L."/>
            <person name="Hahn C."/>
            <person name="Garcia-Roger E.M."/>
            <person name="Carmona M.J."/>
            <person name="Serra M."/>
            <person name="Gomez A."/>
        </authorList>
    </citation>
    <scope>NUCLEOTIDE SEQUENCE [LARGE SCALE GENOMIC DNA]</scope>
    <source>
        <strain evidence="13">HYR1</strain>
    </source>
</reference>
<gene>
    <name evidence="13" type="ORF">BpHYR1_051119</name>
</gene>
<comment type="caution">
    <text evidence="13">The sequence shown here is derived from an EMBL/GenBank/DDBJ whole genome shotgun (WGS) entry which is preliminary data.</text>
</comment>
<dbReference type="GO" id="GO:0097541">
    <property type="term" value="C:axonemal basal plate"/>
    <property type="evidence" value="ECO:0007669"/>
    <property type="project" value="TreeGrafter"/>
</dbReference>
<sequence>MDYVSCSVHFLTLKQIGYDESNVAVTFYHDRTHFEPTRKNLYAEFTENFNIQQGRHFVLHNRIATIPNKMSKLKDQVKELDSLLSTQVRLIKILWLSQSRLALITQTGTIVWLSIDQISGDVIKILIDKSLEKLKLSSRNLCDFQVKISKSCTLLISYSDKSKIDLIKFKKSNQFFDYYSNSSNLEKLETFDASLAMSYEFTCPEVCIEKFILNNESGDYFTLWWQNKVEIMSQRSLLDRDDLRNNILVLTSDLNDSNLLEYMYKSEGLLLKIGHIEENLISIEQIEYINDQKYSVIIYKCLSKEPQKEDFKPVKIKLKMFYMKTKLNENLFLPNGLNQMEVFSSSLNNWDSTWSCFKFTKGPFGLFKLGLSLNLNSLDLTNFYLKNYKLSLENVKKSVNLYESLDWNRIPVECLGCLQKNLNILLSNRISFDNDAFDLCERVLGGFYRPNKQLAEDVILEYKFQVSKYARKFFFVLVKYCRLEQALRLADDLGNKDLFNDLFYAAYDSGARELAEVCRIKFHELKNEEKKEKIKNELNRSVNTADDNIEPTEWDCLSVSSSEQTSSIESYYGPIDSALIQTEEQGTKLKNIKIDSEKSKPNIFTENEIENFAKMLIEQNKFVYEEAFN</sequence>
<keyword evidence="4" id="KW-1003">Cell membrane</keyword>
<name>A0A3M7PGS7_BRAPC</name>
<dbReference type="PANTHER" id="PTHR13667:SF5">
    <property type="entry name" value="WD REPEAT-CONTAINING AND PLANAR CELL POLARITY EFFECTOR PROTEIN FRITZ HOMOLOG"/>
    <property type="match status" value="1"/>
</dbReference>
<dbReference type="STRING" id="10195.A0A3M7PGS7"/>
<accession>A0A3M7PGS7</accession>
<evidence type="ECO:0000256" key="2">
    <source>
        <dbReference type="ARBA" id="ARBA00004430"/>
    </source>
</evidence>
<dbReference type="GO" id="GO:0007399">
    <property type="term" value="P:nervous system development"/>
    <property type="evidence" value="ECO:0007669"/>
    <property type="project" value="TreeGrafter"/>
</dbReference>
<evidence type="ECO:0000256" key="8">
    <source>
        <dbReference type="ARBA" id="ARBA00022794"/>
    </source>
</evidence>
<evidence type="ECO:0000256" key="11">
    <source>
        <dbReference type="ARBA" id="ARBA00023212"/>
    </source>
</evidence>
<keyword evidence="8" id="KW-0970">Cilium biogenesis/degradation</keyword>